<reference evidence="2 3" key="1">
    <citation type="journal article" date="2017" name="Curr. Biol.">
        <title>The Evolution of Venom by Co-option of Single-Copy Genes.</title>
        <authorList>
            <person name="Martinson E.O."/>
            <person name="Mrinalini"/>
            <person name="Kelkar Y.D."/>
            <person name="Chang C.H."/>
            <person name="Werren J.H."/>
        </authorList>
    </citation>
    <scope>NUCLEOTIDE SEQUENCE [LARGE SCALE GENOMIC DNA]</scope>
    <source>
        <strain evidence="2 3">Alberta</strain>
        <tissue evidence="2">Whole body</tissue>
    </source>
</reference>
<feature type="transmembrane region" description="Helical" evidence="1">
    <location>
        <begin position="448"/>
        <end position="471"/>
    </location>
</feature>
<organism evidence="2 3">
    <name type="scientific">Trichomalopsis sarcophagae</name>
    <dbReference type="NCBI Taxonomy" id="543379"/>
    <lineage>
        <taxon>Eukaryota</taxon>
        <taxon>Metazoa</taxon>
        <taxon>Ecdysozoa</taxon>
        <taxon>Arthropoda</taxon>
        <taxon>Hexapoda</taxon>
        <taxon>Insecta</taxon>
        <taxon>Pterygota</taxon>
        <taxon>Neoptera</taxon>
        <taxon>Endopterygota</taxon>
        <taxon>Hymenoptera</taxon>
        <taxon>Apocrita</taxon>
        <taxon>Proctotrupomorpha</taxon>
        <taxon>Chalcidoidea</taxon>
        <taxon>Pteromalidae</taxon>
        <taxon>Pteromalinae</taxon>
        <taxon>Trichomalopsis</taxon>
    </lineage>
</organism>
<proteinExistence type="predicted"/>
<gene>
    <name evidence="2" type="ORF">TSAR_017030</name>
</gene>
<sequence>MERDNILAQLDLLINSCFKIEKQNSILLLDTNADNDVILNSHYNAYTPLYLFKNDDTTVFKNHRRFRRVYRLNETHVKQRNNPVVSAIIIASGVVLFTEMLDEFRNSIWWNNKAYFLIVDKTSEANCQMAQVFLKAAWDFNILSVIYLCMNSNNNQTLMMHTYNPYTNLAPILWSEVRTRESINTPWTLFACPVNALLKFGQREDNNVCSALFFDKTTDLNGYNLKIISMIDERSFPYDKTKEGYSRCYSIPCRMLFIILSHINAPITFKIASEHGYVDEYGQPHGPLKDVLSGLVDITAILYFIHTADDLIKSDLKIYGIPSNKELILENEIRERFLPMKAIKNCYYRLEKGERIACILADSLRKYYVQESKRIHISNGNLIEKPTVYVCAEDWPLLGTIQHYVLLMNAAGLIKFCQRIEKLYFAKTDCVIEETMIPADIKLKNMRIIFNGLIVIWLLGSLSLFLEVVIFKLKKYAIAREYSCLKLDDTKYSWKIYFRRLLNRQT</sequence>
<keyword evidence="3" id="KW-1185">Reference proteome</keyword>
<name>A0A232FH15_9HYME</name>
<keyword evidence="1" id="KW-1133">Transmembrane helix</keyword>
<comment type="caution">
    <text evidence="2">The sequence shown here is derived from an EMBL/GenBank/DDBJ whole genome shotgun (WGS) entry which is preliminary data.</text>
</comment>
<dbReference type="EMBL" id="NNAY01000206">
    <property type="protein sequence ID" value="OXU30034.1"/>
    <property type="molecule type" value="Genomic_DNA"/>
</dbReference>
<evidence type="ECO:0000256" key="1">
    <source>
        <dbReference type="SAM" id="Phobius"/>
    </source>
</evidence>
<protein>
    <submittedName>
        <fullName evidence="2">Uncharacterized protein</fullName>
    </submittedName>
</protein>
<accession>A0A232FH15</accession>
<keyword evidence="1" id="KW-0812">Transmembrane</keyword>
<evidence type="ECO:0000313" key="3">
    <source>
        <dbReference type="Proteomes" id="UP000215335"/>
    </source>
</evidence>
<keyword evidence="1" id="KW-0472">Membrane</keyword>
<dbReference type="AlphaFoldDB" id="A0A232FH15"/>
<evidence type="ECO:0000313" key="2">
    <source>
        <dbReference type="EMBL" id="OXU30034.1"/>
    </source>
</evidence>
<dbReference type="Proteomes" id="UP000215335">
    <property type="component" value="Unassembled WGS sequence"/>
</dbReference>
<dbReference type="OrthoDB" id="7679028at2759"/>